<protein>
    <submittedName>
        <fullName evidence="3">Type II secretion system protein GspN</fullName>
    </submittedName>
</protein>
<keyword evidence="2" id="KW-0812">Transmembrane</keyword>
<dbReference type="InterPro" id="IPR030925">
    <property type="entry name" value="T2SS_GspN_Lepto"/>
</dbReference>
<feature type="region of interest" description="Disordered" evidence="1">
    <location>
        <begin position="334"/>
        <end position="441"/>
    </location>
</feature>
<evidence type="ECO:0000256" key="2">
    <source>
        <dbReference type="SAM" id="Phobius"/>
    </source>
</evidence>
<comment type="caution">
    <text evidence="3">The sequence shown here is derived from an EMBL/GenBank/DDBJ whole genome shotgun (WGS) entry which is preliminary data.</text>
</comment>
<dbReference type="OrthoDB" id="5492083at2"/>
<dbReference type="EMBL" id="WJIE01000005">
    <property type="protein sequence ID" value="MRG93962.1"/>
    <property type="molecule type" value="Genomic_DNA"/>
</dbReference>
<feature type="compositionally biased region" description="Pro residues" evidence="1">
    <location>
        <begin position="421"/>
        <end position="432"/>
    </location>
</feature>
<proteinExistence type="predicted"/>
<feature type="transmembrane region" description="Helical" evidence="2">
    <location>
        <begin position="12"/>
        <end position="30"/>
    </location>
</feature>
<reference evidence="3 4" key="1">
    <citation type="submission" date="2019-10" db="EMBL/GenBank/DDBJ databases">
        <title>A soil myxobacterium in the family Polyangiaceae.</title>
        <authorList>
            <person name="Li Y."/>
            <person name="Wang J."/>
        </authorList>
    </citation>
    <scope>NUCLEOTIDE SEQUENCE [LARGE SCALE GENOMIC DNA]</scope>
    <source>
        <strain evidence="3 4">DSM 14734</strain>
    </source>
</reference>
<evidence type="ECO:0000313" key="3">
    <source>
        <dbReference type="EMBL" id="MRG93962.1"/>
    </source>
</evidence>
<keyword evidence="2" id="KW-0472">Membrane</keyword>
<dbReference type="RefSeq" id="WP_153820800.1">
    <property type="nucleotide sequence ID" value="NZ_WJIE01000005.1"/>
</dbReference>
<keyword evidence="4" id="KW-1185">Reference proteome</keyword>
<keyword evidence="2" id="KW-1133">Transmembrane helix</keyword>
<dbReference type="NCBIfam" id="TIGR04411">
    <property type="entry name" value="T2SS_GspN_Lepto"/>
    <property type="match status" value="1"/>
</dbReference>
<organism evidence="3 4">
    <name type="scientific">Polyangium spumosum</name>
    <dbReference type="NCBI Taxonomy" id="889282"/>
    <lineage>
        <taxon>Bacteria</taxon>
        <taxon>Pseudomonadati</taxon>
        <taxon>Myxococcota</taxon>
        <taxon>Polyangia</taxon>
        <taxon>Polyangiales</taxon>
        <taxon>Polyangiaceae</taxon>
        <taxon>Polyangium</taxon>
    </lineage>
</organism>
<evidence type="ECO:0000256" key="1">
    <source>
        <dbReference type="SAM" id="MobiDB-lite"/>
    </source>
</evidence>
<feature type="compositionally biased region" description="Basic and acidic residues" evidence="1">
    <location>
        <begin position="371"/>
        <end position="380"/>
    </location>
</feature>
<dbReference type="AlphaFoldDB" id="A0A6N7PP65"/>
<name>A0A6N7PP65_9BACT</name>
<accession>A0A6N7PP65</accession>
<evidence type="ECO:0000313" key="4">
    <source>
        <dbReference type="Proteomes" id="UP000440224"/>
    </source>
</evidence>
<sequence>MKSRFLRITKLLAYPALYCLLLGLFFYLAFPWDRLKDRLIAEFQATQKGKDAKRIEIDELDSYWFTGIEATGVRVYLPPDDASSSSRAAGPFGGASDKDKPAPKESVLEIDEVEARLQILPLLVGRVRIKVWARAFDGEIHGTIPYGASSGPVEVELEGVDLAKVDVIKDFLGVPLKGVAKGAFELTAEGGKFNKANGSLDLTIAGMSVGDGKSKIKGQIALPEAKLGDLVIAAEAKEGVLKITKLEANGTDIELAGDGKVNVREPWNMSAADLYVRFKFTDAYRNKSDLTKSLLGAPGSSAPSLFELADPKIKRSKRQDGFYGWHAHGALSRMRFDPHSTDGAAAGRGRGKGDSPFPTRKPGLPLGTSTAKDKGDEERAPAAPAPKPAEPEPQVVEPPREAPLPAEPADQPDDKPEGAPAMPPDDLPAPPVPRRRPTETE</sequence>
<dbReference type="Proteomes" id="UP000440224">
    <property type="component" value="Unassembled WGS sequence"/>
</dbReference>
<gene>
    <name evidence="3" type="primary">gspN</name>
    <name evidence="3" type="ORF">GF068_18860</name>
</gene>